<gene>
    <name evidence="6" type="ORF">MYCIT1_LOCUS28913</name>
</gene>
<keyword evidence="7" id="KW-1185">Reference proteome</keyword>
<sequence length="717" mass="78612">MLCTKCATTFPLLEGSDVCNLCLKITPGMTETEERIVRDQKHCKGCSMVFTHLLQPLCQKCLMTLVSAESIPRTILFIEGAAAQIHALQTAVDSAADLLQIAVQHKNVASEPRLGILPRTGMNANLLRTPNAAAAVACTTTMSTSSQSSTARSTTLQAQRDRGRAITIVVGLATSFSQDPSKTAKAISSVRLLVEVGPKTPTFNAFAKCLDQVNSALASTDTFPNALHITRDKVAFFFVESATKYFMISTKEISELTIEELIAQYSALLQVGIKSRDTKRCEIKLVVPDTLIYGEHGYKGTRSSDKRSLVSSTKVSKAKTRSASAATGSSTAGAAQASTSATGGSSAVSAASGKRISLWPTSHFLRLVSPDVGFIKYRFRAYRIELDGMAVRFQRPDPNGPLGTILVMADWKRGSQLEQIGDKDYLKTGFLGRGSSKHGIYARINGKEYSLNQSFHEDGAMTEVDNRNILMDELRNTQRGYLLLQQFHELLAEKKVRAPRFAFNHEGSLIGELLPLEDASRLQDKLPFSNFLATPYLPVGTAEAKIEKFTGGWDCGSPPNDRLTAIIHAFTHWMIVYTGKQFVLTDLQGMYDEHNVMKLMDPQSHSSEIDRDKRPFWDLGPTAVEHVLDHHLESCDSNDFCVRLGLKTIEYGGEQEAKEDTGGRGRALSVTLSPRANRHTKKPRHASSDDSSDEDQSPAPKETRRRGPMSLGNLLTS</sequence>
<evidence type="ECO:0000313" key="7">
    <source>
        <dbReference type="Proteomes" id="UP001295794"/>
    </source>
</evidence>
<feature type="region of interest" description="Disordered" evidence="4">
    <location>
        <begin position="320"/>
        <end position="346"/>
    </location>
</feature>
<dbReference type="Pfam" id="PF02816">
    <property type="entry name" value="Alpha_kinase"/>
    <property type="match status" value="1"/>
</dbReference>
<name>A0AAD2K4R2_9AGAR</name>
<dbReference type="InterPro" id="IPR011009">
    <property type="entry name" value="Kinase-like_dom_sf"/>
</dbReference>
<dbReference type="PROSITE" id="PS51158">
    <property type="entry name" value="ALPHA_KINASE"/>
    <property type="match status" value="1"/>
</dbReference>
<feature type="region of interest" description="Disordered" evidence="4">
    <location>
        <begin position="654"/>
        <end position="717"/>
    </location>
</feature>
<evidence type="ECO:0000256" key="1">
    <source>
        <dbReference type="ARBA" id="ARBA00022527"/>
    </source>
</evidence>
<keyword evidence="3" id="KW-0418">Kinase</keyword>
<feature type="compositionally biased region" description="Basic residues" evidence="4">
    <location>
        <begin position="676"/>
        <end position="685"/>
    </location>
</feature>
<protein>
    <recommendedName>
        <fullName evidence="5">Alpha-type protein kinase domain-containing protein</fullName>
    </recommendedName>
</protein>
<evidence type="ECO:0000313" key="6">
    <source>
        <dbReference type="EMBL" id="CAK5279100.1"/>
    </source>
</evidence>
<evidence type="ECO:0000256" key="2">
    <source>
        <dbReference type="ARBA" id="ARBA00022679"/>
    </source>
</evidence>
<dbReference type="GO" id="GO:0004674">
    <property type="term" value="F:protein serine/threonine kinase activity"/>
    <property type="evidence" value="ECO:0007669"/>
    <property type="project" value="UniProtKB-KW"/>
</dbReference>
<keyword evidence="1" id="KW-0723">Serine/threonine-protein kinase</keyword>
<feature type="domain" description="Alpha-type protein kinase" evidence="5">
    <location>
        <begin position="403"/>
        <end position="649"/>
    </location>
</feature>
<accession>A0AAD2K4R2</accession>
<reference evidence="6" key="1">
    <citation type="submission" date="2023-11" db="EMBL/GenBank/DDBJ databases">
        <authorList>
            <person name="De Vega J J."/>
            <person name="De Vega J J."/>
        </authorList>
    </citation>
    <scope>NUCLEOTIDE SEQUENCE</scope>
</reference>
<dbReference type="AlphaFoldDB" id="A0AAD2K4R2"/>
<dbReference type="SUPFAM" id="SSF56112">
    <property type="entry name" value="Protein kinase-like (PK-like)"/>
    <property type="match status" value="1"/>
</dbReference>
<evidence type="ECO:0000256" key="3">
    <source>
        <dbReference type="ARBA" id="ARBA00022777"/>
    </source>
</evidence>
<dbReference type="Gene3D" id="3.20.200.10">
    <property type="entry name" value="MHCK/EF2 kinase"/>
    <property type="match status" value="1"/>
</dbReference>
<dbReference type="EMBL" id="CAVNYO010000434">
    <property type="protein sequence ID" value="CAK5279100.1"/>
    <property type="molecule type" value="Genomic_DNA"/>
</dbReference>
<proteinExistence type="predicted"/>
<comment type="caution">
    <text evidence="6">The sequence shown here is derived from an EMBL/GenBank/DDBJ whole genome shotgun (WGS) entry which is preliminary data.</text>
</comment>
<organism evidence="6 7">
    <name type="scientific">Mycena citricolor</name>
    <dbReference type="NCBI Taxonomy" id="2018698"/>
    <lineage>
        <taxon>Eukaryota</taxon>
        <taxon>Fungi</taxon>
        <taxon>Dikarya</taxon>
        <taxon>Basidiomycota</taxon>
        <taxon>Agaricomycotina</taxon>
        <taxon>Agaricomycetes</taxon>
        <taxon>Agaricomycetidae</taxon>
        <taxon>Agaricales</taxon>
        <taxon>Marasmiineae</taxon>
        <taxon>Mycenaceae</taxon>
        <taxon>Mycena</taxon>
    </lineage>
</organism>
<keyword evidence="2" id="KW-0808">Transferase</keyword>
<dbReference type="Proteomes" id="UP001295794">
    <property type="component" value="Unassembled WGS sequence"/>
</dbReference>
<dbReference type="InterPro" id="IPR004166">
    <property type="entry name" value="a-kinase_dom"/>
</dbReference>
<evidence type="ECO:0000259" key="5">
    <source>
        <dbReference type="PROSITE" id="PS51158"/>
    </source>
</evidence>
<evidence type="ECO:0000256" key="4">
    <source>
        <dbReference type="SAM" id="MobiDB-lite"/>
    </source>
</evidence>
<dbReference type="GO" id="GO:0005524">
    <property type="term" value="F:ATP binding"/>
    <property type="evidence" value="ECO:0007669"/>
    <property type="project" value="InterPro"/>
</dbReference>